<comment type="subcellular location">
    <subcellularLocation>
        <location evidence="1">Membrane</location>
        <topology evidence="1">Multi-pass membrane protein</topology>
    </subcellularLocation>
</comment>
<dbReference type="PANTHER" id="PTHR32322">
    <property type="entry name" value="INNER MEMBRANE TRANSPORTER"/>
    <property type="match status" value="1"/>
</dbReference>
<dbReference type="InterPro" id="IPR000620">
    <property type="entry name" value="EamA_dom"/>
</dbReference>
<feature type="transmembrane region" description="Helical" evidence="5">
    <location>
        <begin position="37"/>
        <end position="55"/>
    </location>
</feature>
<keyword evidence="3 5" id="KW-1133">Transmembrane helix</keyword>
<dbReference type="InterPro" id="IPR037185">
    <property type="entry name" value="EmrE-like"/>
</dbReference>
<dbReference type="PANTHER" id="PTHR32322:SF9">
    <property type="entry name" value="AMINO-ACID METABOLITE EFFLUX PUMP-RELATED"/>
    <property type="match status" value="1"/>
</dbReference>
<keyword evidence="4 5" id="KW-0472">Membrane</keyword>
<evidence type="ECO:0000256" key="5">
    <source>
        <dbReference type="SAM" id="Phobius"/>
    </source>
</evidence>
<sequence length="300" mass="31324">MTGTLPLRDVLLALAVVAVWGTNFVVIRIGLDHLPPLLFAALRFVLAALPGVFLLRRPAVPWRNLAAYGLLIGAGQFGLLFIALRGHIAPGLASLVIQIQVFFTIGLSVRLTGERVSGHQWAALGLAAAGLAVIAAHTDAATTPFGLGLVACAALSWAGGNMAAKRSGVRAMLPYVVWASLFSAPPLLAASFLLEGWDAIRDGLVRADLATWGAVVWQAVGNTLFGYAIWGWLLARHPAALITPMALLVPVFGMGASALWLGEPLPGWKLGAAGLVLGGLALGLLYPRWRACAAVKSAPT</sequence>
<feature type="transmembrane region" description="Helical" evidence="5">
    <location>
        <begin position="214"/>
        <end position="234"/>
    </location>
</feature>
<feature type="transmembrane region" description="Helical" evidence="5">
    <location>
        <begin position="121"/>
        <end position="138"/>
    </location>
</feature>
<dbReference type="InterPro" id="IPR050638">
    <property type="entry name" value="AA-Vitamin_Transporters"/>
</dbReference>
<dbReference type="RefSeq" id="WP_238281884.1">
    <property type="nucleotide sequence ID" value="NZ_BPQL01000144.1"/>
</dbReference>
<feature type="domain" description="EamA" evidence="6">
    <location>
        <begin position="10"/>
        <end position="134"/>
    </location>
</feature>
<evidence type="ECO:0000313" key="7">
    <source>
        <dbReference type="EMBL" id="MET3694123.1"/>
    </source>
</evidence>
<evidence type="ECO:0000256" key="2">
    <source>
        <dbReference type="ARBA" id="ARBA00022692"/>
    </source>
</evidence>
<feature type="domain" description="EamA" evidence="6">
    <location>
        <begin position="145"/>
        <end position="282"/>
    </location>
</feature>
<feature type="transmembrane region" description="Helical" evidence="5">
    <location>
        <begin position="241"/>
        <end position="261"/>
    </location>
</feature>
<reference evidence="7 8" key="1">
    <citation type="submission" date="2024-06" db="EMBL/GenBank/DDBJ databases">
        <title>Genomic Encyclopedia of Type Strains, Phase IV (KMG-IV): sequencing the most valuable type-strain genomes for metagenomic binning, comparative biology and taxonomic classification.</title>
        <authorList>
            <person name="Goeker M."/>
        </authorList>
    </citation>
    <scope>NUCLEOTIDE SEQUENCE [LARGE SCALE GENOMIC DNA]</scope>
    <source>
        <strain evidence="7 8">DSM 21331</strain>
    </source>
</reference>
<feature type="transmembrane region" description="Helical" evidence="5">
    <location>
        <begin position="144"/>
        <end position="163"/>
    </location>
</feature>
<dbReference type="SUPFAM" id="SSF103481">
    <property type="entry name" value="Multidrug resistance efflux transporter EmrE"/>
    <property type="match status" value="2"/>
</dbReference>
<name>A0ABV2L8E6_9HYPH</name>
<feature type="transmembrane region" description="Helical" evidence="5">
    <location>
        <begin position="67"/>
        <end position="84"/>
    </location>
</feature>
<feature type="transmembrane region" description="Helical" evidence="5">
    <location>
        <begin position="267"/>
        <end position="286"/>
    </location>
</feature>
<keyword evidence="8" id="KW-1185">Reference proteome</keyword>
<feature type="transmembrane region" description="Helical" evidence="5">
    <location>
        <begin position="12"/>
        <end position="31"/>
    </location>
</feature>
<organism evidence="7 8">
    <name type="scientific">Methylobacterium goesingense</name>
    <dbReference type="NCBI Taxonomy" id="243690"/>
    <lineage>
        <taxon>Bacteria</taxon>
        <taxon>Pseudomonadati</taxon>
        <taxon>Pseudomonadota</taxon>
        <taxon>Alphaproteobacteria</taxon>
        <taxon>Hyphomicrobiales</taxon>
        <taxon>Methylobacteriaceae</taxon>
        <taxon>Methylobacterium</taxon>
    </lineage>
</organism>
<comment type="caution">
    <text evidence="7">The sequence shown here is derived from an EMBL/GenBank/DDBJ whole genome shotgun (WGS) entry which is preliminary data.</text>
</comment>
<gene>
    <name evidence="7" type="ORF">ABID43_003682</name>
</gene>
<dbReference type="Proteomes" id="UP001549145">
    <property type="component" value="Unassembled WGS sequence"/>
</dbReference>
<accession>A0ABV2L8E6</accession>
<keyword evidence="2 5" id="KW-0812">Transmembrane</keyword>
<feature type="transmembrane region" description="Helical" evidence="5">
    <location>
        <begin position="90"/>
        <end position="109"/>
    </location>
</feature>
<evidence type="ECO:0000259" key="6">
    <source>
        <dbReference type="Pfam" id="PF00892"/>
    </source>
</evidence>
<evidence type="ECO:0000256" key="1">
    <source>
        <dbReference type="ARBA" id="ARBA00004141"/>
    </source>
</evidence>
<evidence type="ECO:0000313" key="8">
    <source>
        <dbReference type="Proteomes" id="UP001549145"/>
    </source>
</evidence>
<protein>
    <submittedName>
        <fullName evidence="7">O-acetylserine/cysteine efflux transporter</fullName>
    </submittedName>
</protein>
<proteinExistence type="predicted"/>
<evidence type="ECO:0000256" key="4">
    <source>
        <dbReference type="ARBA" id="ARBA00023136"/>
    </source>
</evidence>
<feature type="transmembrane region" description="Helical" evidence="5">
    <location>
        <begin position="175"/>
        <end position="194"/>
    </location>
</feature>
<evidence type="ECO:0000256" key="3">
    <source>
        <dbReference type="ARBA" id="ARBA00022989"/>
    </source>
</evidence>
<dbReference type="Pfam" id="PF00892">
    <property type="entry name" value="EamA"/>
    <property type="match status" value="2"/>
</dbReference>
<dbReference type="EMBL" id="JBEPMM010000012">
    <property type="protein sequence ID" value="MET3694123.1"/>
    <property type="molecule type" value="Genomic_DNA"/>
</dbReference>